<dbReference type="AlphaFoldDB" id="A0AAN7PW85"/>
<dbReference type="EMBL" id="JARPUR010000004">
    <property type="protein sequence ID" value="KAK4877777.1"/>
    <property type="molecule type" value="Genomic_DNA"/>
</dbReference>
<accession>A0AAN7PW85</accession>
<organism evidence="7 8">
    <name type="scientific">Aquatica leii</name>
    <dbReference type="NCBI Taxonomy" id="1421715"/>
    <lineage>
        <taxon>Eukaryota</taxon>
        <taxon>Metazoa</taxon>
        <taxon>Ecdysozoa</taxon>
        <taxon>Arthropoda</taxon>
        <taxon>Hexapoda</taxon>
        <taxon>Insecta</taxon>
        <taxon>Pterygota</taxon>
        <taxon>Neoptera</taxon>
        <taxon>Endopterygota</taxon>
        <taxon>Coleoptera</taxon>
        <taxon>Polyphaga</taxon>
        <taxon>Elateriformia</taxon>
        <taxon>Elateroidea</taxon>
        <taxon>Lampyridae</taxon>
        <taxon>Luciolinae</taxon>
        <taxon>Aquatica</taxon>
    </lineage>
</organism>
<gene>
    <name evidence="7" type="ORF">RN001_010283</name>
</gene>
<dbReference type="InterPro" id="IPR018114">
    <property type="entry name" value="TRYPSIN_HIS"/>
</dbReference>
<proteinExistence type="inferred from homology"/>
<dbReference type="PANTHER" id="PTHR24276:SF91">
    <property type="entry name" value="AT26814P-RELATED"/>
    <property type="match status" value="1"/>
</dbReference>
<dbReference type="InterPro" id="IPR001314">
    <property type="entry name" value="Peptidase_S1A"/>
</dbReference>
<evidence type="ECO:0000259" key="6">
    <source>
        <dbReference type="PROSITE" id="PS50240"/>
    </source>
</evidence>
<dbReference type="PROSITE" id="PS50240">
    <property type="entry name" value="TRYPSIN_DOM"/>
    <property type="match status" value="2"/>
</dbReference>
<dbReference type="Gene3D" id="2.40.10.10">
    <property type="entry name" value="Trypsin-like serine proteases"/>
    <property type="match status" value="5"/>
</dbReference>
<dbReference type="CDD" id="cd00190">
    <property type="entry name" value="Tryp_SPc"/>
    <property type="match status" value="2"/>
</dbReference>
<dbReference type="Pfam" id="PF00089">
    <property type="entry name" value="Trypsin"/>
    <property type="match status" value="2"/>
</dbReference>
<feature type="domain" description="Peptidase S1" evidence="6">
    <location>
        <begin position="572"/>
        <end position="802"/>
    </location>
</feature>
<dbReference type="PRINTS" id="PR00722">
    <property type="entry name" value="CHYMOTRYPSIN"/>
</dbReference>
<keyword evidence="5" id="KW-1015">Disulfide bond</keyword>
<dbReference type="GO" id="GO:0004252">
    <property type="term" value="F:serine-type endopeptidase activity"/>
    <property type="evidence" value="ECO:0007669"/>
    <property type="project" value="InterPro"/>
</dbReference>
<dbReference type="Proteomes" id="UP001353858">
    <property type="component" value="Unassembled WGS sequence"/>
</dbReference>
<keyword evidence="2" id="KW-0645">Protease</keyword>
<evidence type="ECO:0000256" key="3">
    <source>
        <dbReference type="ARBA" id="ARBA00022801"/>
    </source>
</evidence>
<evidence type="ECO:0000256" key="2">
    <source>
        <dbReference type="ARBA" id="ARBA00022670"/>
    </source>
</evidence>
<dbReference type="GO" id="GO:0006508">
    <property type="term" value="P:proteolysis"/>
    <property type="evidence" value="ECO:0007669"/>
    <property type="project" value="UniProtKB-KW"/>
</dbReference>
<dbReference type="SMART" id="SM00020">
    <property type="entry name" value="Tryp_SPc"/>
    <property type="match status" value="2"/>
</dbReference>
<reference evidence="8" key="1">
    <citation type="submission" date="2023-01" db="EMBL/GenBank/DDBJ databases">
        <title>Key to firefly adult light organ development and bioluminescence: homeobox transcription factors regulate luciferase expression and transportation to peroxisome.</title>
        <authorList>
            <person name="Fu X."/>
        </authorList>
    </citation>
    <scope>NUCLEOTIDE SEQUENCE [LARGE SCALE GENOMIC DNA]</scope>
</reference>
<name>A0AAN7PW85_9COLE</name>
<comment type="caution">
    <text evidence="7">The sequence shown here is derived from an EMBL/GenBank/DDBJ whole genome shotgun (WGS) entry which is preliminary data.</text>
</comment>
<dbReference type="InterPro" id="IPR050430">
    <property type="entry name" value="Peptidase_S1"/>
</dbReference>
<dbReference type="InterPro" id="IPR001254">
    <property type="entry name" value="Trypsin_dom"/>
</dbReference>
<dbReference type="PROSITE" id="PS00134">
    <property type="entry name" value="TRYPSIN_HIS"/>
    <property type="match status" value="2"/>
</dbReference>
<dbReference type="SUPFAM" id="SSF50494">
    <property type="entry name" value="Trypsin-like serine proteases"/>
    <property type="match status" value="3"/>
</dbReference>
<evidence type="ECO:0000256" key="4">
    <source>
        <dbReference type="ARBA" id="ARBA00022825"/>
    </source>
</evidence>
<evidence type="ECO:0000256" key="1">
    <source>
        <dbReference type="ARBA" id="ARBA00007664"/>
    </source>
</evidence>
<dbReference type="Pfam" id="PF03067">
    <property type="entry name" value="LPMO_10"/>
    <property type="match status" value="1"/>
</dbReference>
<sequence length="815" mass="90186">MFVLLLLIHQVVGHGMMLDPVNRSSRWRYNATAPPNYSDMGLFCGGYSAQWVQNDGKCGVCGDNYQDRVPRDNENTGTYGQGVIVAQYPAESIINVTVLLTQNHHGTFSFSLCHLVNTTLSEDEDCFQSLFFTDGTDKMLVKPGNGNFTYQIQLPLEFKCAHCVFRWNYRTGNSWGIDDDDSLAMIFNMIWSFLLVKAAVGIIGGYDAEIKQHPYQVAIVNKRHNLVCGGGSLIALNVVLTAAHCLNHISNDVTRILQIRAGSEYVNKQGELRGIKAMYPHPKYEDFYMEYDVSVLLLDKPFVCHRELKPIKLIQINETISETSYANVTGWGFSKPGKPVAAARMQCAAVPQVTSEFCGRLYDFITDRMICFGFFKGDTAVCSGDAGNPLVINNIQVGVASWVDNCDALFTPAVYVNLADGEVRKHIDCCISASRNALPSIAIVNKRHNLVCGEGSLIALNVVLTVAHCLNHISNDVRRILQIRAGSEYFNSKVNLEGDAKNLLVINNIQVGVSSWVDNCDALFTPGIYVNLADGEVRKHIDCCISPSRNDSLAMIFNMIWSFLLEKAAVGIIGGYDAEIKQHPYQVAIVNKRNYLVCGGGSLIALNVVLTAAHCLNHISNDVKRILQIRAGSEYVNKHGELRGIKAMYPHPKYEDFYMEYDVSVLILDKPFVSSRELKPIKLIQINQTISENSYANVTGWGFSKPGETVAAARLQCAAVPKVTSEFCERFYDLITDRMICFGFFKGKKAICSGDAGNPLVINNIQVGVASWVDHCDALFIPAIYVNLANGEVRKHIDCCISASRNGKNNSQCTV</sequence>
<dbReference type="InterPro" id="IPR043504">
    <property type="entry name" value="Peptidase_S1_PA_chymotrypsin"/>
</dbReference>
<comment type="similarity">
    <text evidence="1">Belongs to the peptidase S1 family.</text>
</comment>
<evidence type="ECO:0000313" key="7">
    <source>
        <dbReference type="EMBL" id="KAK4877777.1"/>
    </source>
</evidence>
<evidence type="ECO:0000256" key="5">
    <source>
        <dbReference type="ARBA" id="ARBA00023157"/>
    </source>
</evidence>
<protein>
    <recommendedName>
        <fullName evidence="6">Peptidase S1 domain-containing protein</fullName>
    </recommendedName>
</protein>
<keyword evidence="3" id="KW-0378">Hydrolase</keyword>
<dbReference type="InterPro" id="IPR009003">
    <property type="entry name" value="Peptidase_S1_PA"/>
</dbReference>
<evidence type="ECO:0000313" key="8">
    <source>
        <dbReference type="Proteomes" id="UP001353858"/>
    </source>
</evidence>
<dbReference type="InterPro" id="IPR004302">
    <property type="entry name" value="Cellulose/chitin-bd_N"/>
</dbReference>
<dbReference type="PANTHER" id="PTHR24276">
    <property type="entry name" value="POLYSERASE-RELATED"/>
    <property type="match status" value="1"/>
</dbReference>
<keyword evidence="8" id="KW-1185">Reference proteome</keyword>
<keyword evidence="4" id="KW-0720">Serine protease</keyword>
<feature type="domain" description="Peptidase S1" evidence="6">
    <location>
        <begin position="202"/>
        <end position="432"/>
    </location>
</feature>